<dbReference type="PANTHER" id="PTHR15092">
    <property type="entry name" value="POLY A -SPECIFIC RIBONUCLEASE/TARGET OF EGR1, MEMBER 1"/>
    <property type="match status" value="1"/>
</dbReference>
<dbReference type="Pfam" id="PF04857">
    <property type="entry name" value="CAF1"/>
    <property type="match status" value="1"/>
</dbReference>
<dbReference type="InterPro" id="IPR051181">
    <property type="entry name" value="CAF1_poly(A)_ribonucleases"/>
</dbReference>
<organism evidence="2 3">
    <name type="scientific">Angomonas deanei</name>
    <dbReference type="NCBI Taxonomy" id="59799"/>
    <lineage>
        <taxon>Eukaryota</taxon>
        <taxon>Discoba</taxon>
        <taxon>Euglenozoa</taxon>
        <taxon>Kinetoplastea</taxon>
        <taxon>Metakinetoplastina</taxon>
        <taxon>Trypanosomatida</taxon>
        <taxon>Trypanosomatidae</taxon>
        <taxon>Strigomonadinae</taxon>
        <taxon>Angomonas</taxon>
    </lineage>
</organism>
<comment type="similarity">
    <text evidence="1">Belongs to the CAF1 family.</text>
</comment>
<dbReference type="VEuPathDB" id="TriTrypDB:ADEAN_000069400"/>
<dbReference type="PANTHER" id="PTHR15092:SF22">
    <property type="entry name" value="POLY(A)-SPECIFIC RIBONUCLEASE PNLDC1"/>
    <property type="match status" value="1"/>
</dbReference>
<evidence type="ECO:0000313" key="3">
    <source>
        <dbReference type="Proteomes" id="UP000515908"/>
    </source>
</evidence>
<sequence length="248" mass="29086">MRKRKWQLPKMKKTLPTRQKKMIETMKAEIVAFLPGEEPELKKKLKCTYPSAHLICATFEEELDYLVHIKFEAVQNTQDKVFTITKITEEDREFRRLRQKRYTEKKQFEKLGFRNFWKEIIASGKPIVGHNFLQDTMFMMHTHETDLPPTYAEFKNQLHSTFNTIYDTKAIATFINSDSEQEPFPNTGLGSIYTAIRKSFDRSPRTIEEKFVLPPGFYNYNDASVGELSKAHKGQVRCVHDGHCFGTF</sequence>
<name>A0A7G2C3G8_9TRYP</name>
<keyword evidence="3" id="KW-1185">Reference proteome</keyword>
<evidence type="ECO:0000313" key="2">
    <source>
        <dbReference type="EMBL" id="CAD2213257.1"/>
    </source>
</evidence>
<dbReference type="InterPro" id="IPR006941">
    <property type="entry name" value="RNase_CAF1"/>
</dbReference>
<protein>
    <submittedName>
        <fullName evidence="2">CAF1 family ribonuclease, putative</fullName>
    </submittedName>
</protein>
<dbReference type="EMBL" id="LR877145">
    <property type="protein sequence ID" value="CAD2213257.1"/>
    <property type="molecule type" value="Genomic_DNA"/>
</dbReference>
<dbReference type="InterPro" id="IPR012337">
    <property type="entry name" value="RNaseH-like_sf"/>
</dbReference>
<dbReference type="OrthoDB" id="414075at2759"/>
<dbReference type="SUPFAM" id="SSF53098">
    <property type="entry name" value="Ribonuclease H-like"/>
    <property type="match status" value="1"/>
</dbReference>
<dbReference type="Proteomes" id="UP000515908">
    <property type="component" value="Chromosome 01"/>
</dbReference>
<dbReference type="AlphaFoldDB" id="A0A7G2C3G8"/>
<dbReference type="GO" id="GO:0003723">
    <property type="term" value="F:RNA binding"/>
    <property type="evidence" value="ECO:0007669"/>
    <property type="project" value="TreeGrafter"/>
</dbReference>
<evidence type="ECO:0000256" key="1">
    <source>
        <dbReference type="ARBA" id="ARBA00008372"/>
    </source>
</evidence>
<reference evidence="2 3" key="1">
    <citation type="submission" date="2020-08" db="EMBL/GenBank/DDBJ databases">
        <authorList>
            <person name="Newling K."/>
            <person name="Davey J."/>
            <person name="Forrester S."/>
        </authorList>
    </citation>
    <scope>NUCLEOTIDE SEQUENCE [LARGE SCALE GENOMIC DNA]</scope>
    <source>
        <strain evidence="3">Crithidia deanei Carvalho (ATCC PRA-265)</strain>
    </source>
</reference>
<dbReference type="InterPro" id="IPR036397">
    <property type="entry name" value="RNaseH_sf"/>
</dbReference>
<accession>A0A7G2C3G8</accession>
<gene>
    <name evidence="2" type="ORF">ADEAN_000069400</name>
</gene>
<proteinExistence type="inferred from homology"/>
<dbReference type="GO" id="GO:0000175">
    <property type="term" value="F:3'-5'-RNA exonuclease activity"/>
    <property type="evidence" value="ECO:0007669"/>
    <property type="project" value="TreeGrafter"/>
</dbReference>
<dbReference type="Gene3D" id="3.30.420.10">
    <property type="entry name" value="Ribonuclease H-like superfamily/Ribonuclease H"/>
    <property type="match status" value="1"/>
</dbReference>